<evidence type="ECO:0000313" key="1">
    <source>
        <dbReference type="EMBL" id="QKF94723.1"/>
    </source>
</evidence>
<accession>A0A7D3QVA1</accession>
<dbReference type="EMBL" id="MT418680">
    <property type="protein sequence ID" value="QKF94723.1"/>
    <property type="molecule type" value="Genomic_DNA"/>
</dbReference>
<dbReference type="SUPFAM" id="SSF52266">
    <property type="entry name" value="SGNH hydrolase"/>
    <property type="match status" value="1"/>
</dbReference>
<proteinExistence type="predicted"/>
<evidence type="ECO:0000313" key="2">
    <source>
        <dbReference type="Proteomes" id="UP001162001"/>
    </source>
</evidence>
<keyword evidence="2" id="KW-1185">Reference proteome</keyword>
<sequence length="318" mass="36453">MNEILASIQTILNQRIIISNILNEFKKNIKKIKTDDFYRVNESLPPGHYIEHLELIYDYAKSEGVKQFIWFAGDSSLDNKCWIKYKEKGTASHIYNDILTDSDVIQDVAYHLNTMLPQNKLCINTSIEATKLGQRKKTLLDQDEFIRDHVRKDDILIISVGGNDIAFGGAGFPYIQNFFADPTNPKNFDFFEDLFHTQMKAYLEKLISKQKPKKIIVCIIYMPNLTNTTGWADGFLSSVKQLYPGITLDQLTMMIKQLLNQIHDKCVNQIKIGGTEIIPLKLYDIIDGSDQKDYEHAVEPSVQGGKKMAQAFYNIINK</sequence>
<gene>
    <name evidence="1" type="ORF">Fadolivirus_1_1265</name>
</gene>
<name>A0A7D3QVA1_9VIRU</name>
<dbReference type="Gene3D" id="3.40.50.1110">
    <property type="entry name" value="SGNH hydrolase"/>
    <property type="match status" value="1"/>
</dbReference>
<protein>
    <submittedName>
        <fullName evidence="1">GDSl lipase/esterase</fullName>
    </submittedName>
</protein>
<reference evidence="1 2" key="1">
    <citation type="submission" date="2020-04" db="EMBL/GenBank/DDBJ databases">
        <title>Advantages and limits of metagenomic assembly and binning of a giant virus.</title>
        <authorList>
            <person name="Schulz F."/>
            <person name="Andreani J."/>
            <person name="Francis R."/>
            <person name="Boudjemaa H."/>
            <person name="Bou Khalil J.Y."/>
            <person name="Lee J."/>
            <person name="La Scola B."/>
            <person name="Woyke T."/>
        </authorList>
    </citation>
    <scope>NUCLEOTIDE SEQUENCE [LARGE SCALE GENOMIC DNA]</scope>
    <source>
        <strain evidence="1 2">FV1/VV64</strain>
    </source>
</reference>
<organism evidence="1 2">
    <name type="scientific">Fadolivirus FV1/VV64</name>
    <dbReference type="NCBI Taxonomy" id="3070911"/>
    <lineage>
        <taxon>Viruses</taxon>
        <taxon>Varidnaviria</taxon>
        <taxon>Bamfordvirae</taxon>
        <taxon>Nucleocytoviricota</taxon>
        <taxon>Megaviricetes</taxon>
        <taxon>Imitervirales</taxon>
        <taxon>Mimiviridae</taxon>
        <taxon>Klosneuvirinae</taxon>
        <taxon>Fadolivirus</taxon>
        <taxon>Fadolivirus algeromassiliense</taxon>
    </lineage>
</organism>
<dbReference type="InterPro" id="IPR036514">
    <property type="entry name" value="SGNH_hydro_sf"/>
</dbReference>
<dbReference type="Proteomes" id="UP001162001">
    <property type="component" value="Segment"/>
</dbReference>